<evidence type="ECO:0000313" key="4">
    <source>
        <dbReference type="EMBL" id="KAK3768311.1"/>
    </source>
</evidence>
<dbReference type="InterPro" id="IPR016186">
    <property type="entry name" value="C-type_lectin-like/link_sf"/>
</dbReference>
<feature type="chain" id="PRO_5042253305" description="C-type lectin domain-containing protein" evidence="2">
    <location>
        <begin position="25"/>
        <end position="256"/>
    </location>
</feature>
<sequence length="256" mass="28828">MIRLRFCLFGVICFCTGLFSPAEGITNNMKFFRNIFHGSHVYSQSLMDSPQSYSKHSATQCAATCRTSPQYNQSWSCNSFLFSETTGLCRIAHNIDFLQDLFHQGYGDLYSGCYIDMGYRLYTLGSTTACLMFATYKQTYRNAVTTCNQNQGYLASTKTKEKMNLIQNFLTTDIQGIWIGLSDAVREGEYIWEEDGSFMTSGQLRELFYSPEPSDGGPKSSEDCGMVHTSFFGLNDAGCGQQYASICEMKLMVTME</sequence>
<dbReference type="InterPro" id="IPR018378">
    <property type="entry name" value="C-type_lectin_CS"/>
</dbReference>
<organism evidence="4 5">
    <name type="scientific">Elysia crispata</name>
    <name type="common">lettuce slug</name>
    <dbReference type="NCBI Taxonomy" id="231223"/>
    <lineage>
        <taxon>Eukaryota</taxon>
        <taxon>Metazoa</taxon>
        <taxon>Spiralia</taxon>
        <taxon>Lophotrochozoa</taxon>
        <taxon>Mollusca</taxon>
        <taxon>Gastropoda</taxon>
        <taxon>Heterobranchia</taxon>
        <taxon>Euthyneura</taxon>
        <taxon>Panpulmonata</taxon>
        <taxon>Sacoglossa</taxon>
        <taxon>Placobranchoidea</taxon>
        <taxon>Plakobranchidae</taxon>
        <taxon>Elysia</taxon>
    </lineage>
</organism>
<keyword evidence="2" id="KW-0732">Signal</keyword>
<proteinExistence type="predicted"/>
<evidence type="ECO:0000313" key="5">
    <source>
        <dbReference type="Proteomes" id="UP001283361"/>
    </source>
</evidence>
<dbReference type="InterPro" id="IPR050111">
    <property type="entry name" value="C-type_lectin/snaclec_domain"/>
</dbReference>
<name>A0AAE0ZGG2_9GAST</name>
<dbReference type="Pfam" id="PF00024">
    <property type="entry name" value="PAN_1"/>
    <property type="match status" value="1"/>
</dbReference>
<dbReference type="InterPro" id="IPR003609">
    <property type="entry name" value="Pan_app"/>
</dbReference>
<dbReference type="SUPFAM" id="SSF56436">
    <property type="entry name" value="C-type lectin-like"/>
    <property type="match status" value="1"/>
</dbReference>
<evidence type="ECO:0000256" key="1">
    <source>
        <dbReference type="ARBA" id="ARBA00023157"/>
    </source>
</evidence>
<dbReference type="AlphaFoldDB" id="A0AAE0ZGG2"/>
<dbReference type="PROSITE" id="PS50041">
    <property type="entry name" value="C_TYPE_LECTIN_2"/>
    <property type="match status" value="1"/>
</dbReference>
<dbReference type="CDD" id="cd00037">
    <property type="entry name" value="CLECT"/>
    <property type="match status" value="1"/>
</dbReference>
<dbReference type="PANTHER" id="PTHR22803">
    <property type="entry name" value="MANNOSE, PHOSPHOLIPASE, LECTIN RECEPTOR RELATED"/>
    <property type="match status" value="1"/>
</dbReference>
<accession>A0AAE0ZGG2</accession>
<dbReference type="Gene3D" id="3.10.100.10">
    <property type="entry name" value="Mannose-Binding Protein A, subunit A"/>
    <property type="match status" value="1"/>
</dbReference>
<feature type="signal peptide" evidence="2">
    <location>
        <begin position="1"/>
        <end position="24"/>
    </location>
</feature>
<dbReference type="EMBL" id="JAWDGP010004062">
    <property type="protein sequence ID" value="KAK3768311.1"/>
    <property type="molecule type" value="Genomic_DNA"/>
</dbReference>
<dbReference type="SMART" id="SM00034">
    <property type="entry name" value="CLECT"/>
    <property type="match status" value="1"/>
</dbReference>
<comment type="caution">
    <text evidence="4">The sequence shown here is derived from an EMBL/GenBank/DDBJ whole genome shotgun (WGS) entry which is preliminary data.</text>
</comment>
<reference evidence="4" key="1">
    <citation type="journal article" date="2023" name="G3 (Bethesda)">
        <title>A reference genome for the long-term kleptoplast-retaining sea slug Elysia crispata morphotype clarki.</title>
        <authorList>
            <person name="Eastman K.E."/>
            <person name="Pendleton A.L."/>
            <person name="Shaikh M.A."/>
            <person name="Suttiyut T."/>
            <person name="Ogas R."/>
            <person name="Tomko P."/>
            <person name="Gavelis G."/>
            <person name="Widhalm J.R."/>
            <person name="Wisecaver J.H."/>
        </authorList>
    </citation>
    <scope>NUCLEOTIDE SEQUENCE</scope>
    <source>
        <strain evidence="4">ECLA1</strain>
    </source>
</reference>
<dbReference type="Pfam" id="PF00059">
    <property type="entry name" value="Lectin_C"/>
    <property type="match status" value="1"/>
</dbReference>
<dbReference type="InterPro" id="IPR016187">
    <property type="entry name" value="CTDL_fold"/>
</dbReference>
<feature type="domain" description="C-type lectin" evidence="3">
    <location>
        <begin position="126"/>
        <end position="248"/>
    </location>
</feature>
<protein>
    <recommendedName>
        <fullName evidence="3">C-type lectin domain-containing protein</fullName>
    </recommendedName>
</protein>
<dbReference type="PROSITE" id="PS00615">
    <property type="entry name" value="C_TYPE_LECTIN_1"/>
    <property type="match status" value="1"/>
</dbReference>
<dbReference type="Proteomes" id="UP001283361">
    <property type="component" value="Unassembled WGS sequence"/>
</dbReference>
<dbReference type="InterPro" id="IPR001304">
    <property type="entry name" value="C-type_lectin-like"/>
</dbReference>
<keyword evidence="5" id="KW-1185">Reference proteome</keyword>
<evidence type="ECO:0000256" key="2">
    <source>
        <dbReference type="SAM" id="SignalP"/>
    </source>
</evidence>
<keyword evidence="1" id="KW-1015">Disulfide bond</keyword>
<evidence type="ECO:0000259" key="3">
    <source>
        <dbReference type="PROSITE" id="PS50041"/>
    </source>
</evidence>
<gene>
    <name evidence="4" type="ORF">RRG08_031103</name>
</gene>